<name>A0A8I1KIE0_9GAMM</name>
<comment type="caution">
    <text evidence="2">The sequence shown here is derived from an EMBL/GenBank/DDBJ whole genome shotgun (WGS) entry which is preliminary data.</text>
</comment>
<sequence>MSCKHQIYDEDDKDWYSTVQMVFVGDKQWHRCTRCGLTMLPEAVEHNYQPEDTTEE</sequence>
<dbReference type="Proteomes" id="UP000655994">
    <property type="component" value="Unassembled WGS sequence"/>
</dbReference>
<proteinExistence type="predicted"/>
<evidence type="ECO:0000313" key="2">
    <source>
        <dbReference type="EMBL" id="MBJ7316922.1"/>
    </source>
</evidence>
<evidence type="ECO:0000313" key="4">
    <source>
        <dbReference type="Proteomes" id="UP000655994"/>
    </source>
</evidence>
<dbReference type="AlphaFoldDB" id="A0A8I1KIE0"/>
<gene>
    <name evidence="1" type="ORF">JHC10_05325</name>
    <name evidence="2" type="ORF">JHC11_13075</name>
</gene>
<evidence type="ECO:0000313" key="1">
    <source>
        <dbReference type="EMBL" id="MBJ7266365.1"/>
    </source>
</evidence>
<accession>A0A8I1KIE0</accession>
<dbReference type="RefSeq" id="WP_199494082.1">
    <property type="nucleotide sequence ID" value="NZ_JAEMOP010000009.1"/>
</dbReference>
<dbReference type="Proteomes" id="UP000621390">
    <property type="component" value="Unassembled WGS sequence"/>
</dbReference>
<protein>
    <submittedName>
        <fullName evidence="2">Uncharacterized protein</fullName>
    </submittedName>
</protein>
<keyword evidence="4" id="KW-1185">Reference proteome</keyword>
<organism evidence="2 3">
    <name type="scientific">Idiomarina abyssalis</name>
    <dbReference type="NCBI Taxonomy" id="86102"/>
    <lineage>
        <taxon>Bacteria</taxon>
        <taxon>Pseudomonadati</taxon>
        <taxon>Pseudomonadota</taxon>
        <taxon>Gammaproteobacteria</taxon>
        <taxon>Alteromonadales</taxon>
        <taxon>Idiomarinaceae</taxon>
        <taxon>Idiomarina</taxon>
    </lineage>
</organism>
<dbReference type="EMBL" id="JAEMOP010000009">
    <property type="protein sequence ID" value="MBJ7316922.1"/>
    <property type="molecule type" value="Genomic_DNA"/>
</dbReference>
<dbReference type="EMBL" id="JAEMOS010000014">
    <property type="protein sequence ID" value="MBJ7266365.1"/>
    <property type="molecule type" value="Genomic_DNA"/>
</dbReference>
<evidence type="ECO:0000313" key="3">
    <source>
        <dbReference type="Proteomes" id="UP000621390"/>
    </source>
</evidence>
<reference evidence="2 4" key="1">
    <citation type="submission" date="2020-09" db="EMBL/GenBank/DDBJ databases">
        <title>Draft Genomes of Bacterial Isolates from North Pond Shallow Sediments.</title>
        <authorList>
            <person name="Kiel Reese B."/>
            <person name="Mullis M."/>
            <person name="Weisend R.E."/>
        </authorList>
    </citation>
    <scope>NUCLEOTIDE SEQUENCE</scope>
    <source>
        <strain evidence="2">KJE-2</strain>
        <strain evidence="1 4">KJE-3</strain>
    </source>
</reference>